<dbReference type="AlphaFoldDB" id="A0A0M0GQI2"/>
<proteinExistence type="inferred from homology"/>
<feature type="transmembrane region" description="Helical" evidence="3">
    <location>
        <begin position="57"/>
        <end position="76"/>
    </location>
</feature>
<keyword evidence="5" id="KW-1185">Reference proteome</keyword>
<dbReference type="InterPro" id="IPR005081">
    <property type="entry name" value="SpoIIGA"/>
</dbReference>
<feature type="transmembrane region" description="Helical" evidence="3">
    <location>
        <begin position="32"/>
        <end position="51"/>
    </location>
</feature>
<organism evidence="4 5">
    <name type="scientific">Rossellomorea marisflavi</name>
    <dbReference type="NCBI Taxonomy" id="189381"/>
    <lineage>
        <taxon>Bacteria</taxon>
        <taxon>Bacillati</taxon>
        <taxon>Bacillota</taxon>
        <taxon>Bacilli</taxon>
        <taxon>Bacillales</taxon>
        <taxon>Bacillaceae</taxon>
        <taxon>Rossellomorea</taxon>
    </lineage>
</organism>
<comment type="function">
    <text evidence="1">Probable aspartic protease that is responsible for the proteolytic cleavage of the RNA polymerase sigma E factor (SigE/spoIIGB) to yield the active peptide in the mother cell during sporulation. Responds to a signal from the forespore that is triggered by the extracellular signal protein SpoIIR.</text>
</comment>
<feature type="transmembrane region" description="Helical" evidence="3">
    <location>
        <begin position="6"/>
        <end position="27"/>
    </location>
</feature>
<feature type="active site" evidence="2">
    <location>
        <position position="183"/>
    </location>
</feature>
<keyword evidence="3" id="KW-0812">Transmembrane</keyword>
<keyword evidence="3" id="KW-1133">Transmembrane helix</keyword>
<evidence type="ECO:0000313" key="4">
    <source>
        <dbReference type="EMBL" id="KON92185.1"/>
    </source>
</evidence>
<dbReference type="GO" id="GO:0006508">
    <property type="term" value="P:proteolysis"/>
    <property type="evidence" value="ECO:0007669"/>
    <property type="project" value="UniProtKB-KW"/>
</dbReference>
<keyword evidence="1" id="KW-0645">Protease</keyword>
<evidence type="ECO:0000256" key="3">
    <source>
        <dbReference type="SAM" id="Phobius"/>
    </source>
</evidence>
<keyword evidence="1" id="KW-0378">Hydrolase</keyword>
<dbReference type="PIRSF" id="PIRSF018571">
    <property type="entry name" value="SpoIIGA"/>
    <property type="match status" value="1"/>
</dbReference>
<dbReference type="STRING" id="189381.GCA_900166615_02889"/>
<feature type="transmembrane region" description="Helical" evidence="3">
    <location>
        <begin position="130"/>
        <end position="147"/>
    </location>
</feature>
<comment type="subcellular location">
    <subcellularLocation>
        <location evidence="1">Cell membrane</location>
    </subcellularLocation>
</comment>
<gene>
    <name evidence="4" type="ORF">AF331_06935</name>
</gene>
<dbReference type="GO" id="GO:0005886">
    <property type="term" value="C:plasma membrane"/>
    <property type="evidence" value="ECO:0007669"/>
    <property type="project" value="UniProtKB-SubCell"/>
</dbReference>
<evidence type="ECO:0000256" key="2">
    <source>
        <dbReference type="PIRSR" id="PIRSR018571-1"/>
    </source>
</evidence>
<dbReference type="Proteomes" id="UP000037405">
    <property type="component" value="Unassembled WGS sequence"/>
</dbReference>
<evidence type="ECO:0000256" key="1">
    <source>
        <dbReference type="PIRNR" id="PIRNR018571"/>
    </source>
</evidence>
<keyword evidence="1" id="KW-1003">Cell membrane</keyword>
<comment type="similarity">
    <text evidence="1">Belongs to the peptidase U4 family.</text>
</comment>
<dbReference type="GO" id="GO:0030435">
    <property type="term" value="P:sporulation resulting in formation of a cellular spore"/>
    <property type="evidence" value="ECO:0007669"/>
    <property type="project" value="UniProtKB-KW"/>
</dbReference>
<reference evidence="5" key="1">
    <citation type="submission" date="2015-07" db="EMBL/GenBank/DDBJ databases">
        <title>Fjat-14235 jcm11544.</title>
        <authorList>
            <person name="Liu B."/>
            <person name="Wang J."/>
            <person name="Zhu Y."/>
            <person name="Liu G."/>
            <person name="Chen Q."/>
            <person name="Chen Z."/>
            <person name="Lan J."/>
            <person name="Che J."/>
            <person name="Ge C."/>
            <person name="Shi H."/>
            <person name="Pan Z."/>
            <person name="Liu X."/>
        </authorList>
    </citation>
    <scope>NUCLEOTIDE SEQUENCE [LARGE SCALE GENOMIC DNA]</scope>
    <source>
        <strain evidence="5">JCM 11544</strain>
    </source>
</reference>
<dbReference type="GO" id="GO:0030436">
    <property type="term" value="P:asexual sporulation"/>
    <property type="evidence" value="ECO:0007669"/>
    <property type="project" value="InterPro"/>
</dbReference>
<protein>
    <recommendedName>
        <fullName evidence="1">Sporulation sigma-E factor-processing peptidase</fullName>
        <ecNumber evidence="1">3.4.23.-</ecNumber>
    </recommendedName>
    <alternativeName>
        <fullName evidence="1">Membrane-associated aspartic protease</fullName>
    </alternativeName>
    <alternativeName>
        <fullName evidence="1">Stage II sporulation protein GA</fullName>
    </alternativeName>
</protein>
<dbReference type="EMBL" id="LGUE01000001">
    <property type="protein sequence ID" value="KON92185.1"/>
    <property type="molecule type" value="Genomic_DNA"/>
</dbReference>
<sequence length="307" mass="34231">MTLYLDVIWLLNMLVDCALLWLTGIILKRKYALWRVGSGGLIGSIIILMAFSPLSHLSGSPLVKLSFSVVMVWVAFGFKRMKFFLTNLLMFYFVTFLTGGILIGVHYFISFDPGAEASTLIASVRGFGDPISWVFVMLVLPLAWYFSKSRVDHLEYAKIQYDQLVDVTIHFGEYIISVKGLIDSGNGLQDPIGKNPVMILSLSHLKDEVPGEFIMLAGDVTEFLSDDSIDSTWSDRMRLIPAQSIGKTGQLLAALKPDRIMLKDSGAEWEVSNGLIAFREEPLSPDHQFEAIIHPQMAARKPVDHAS</sequence>
<dbReference type="PATRIC" id="fig|189381.12.peg.1534"/>
<dbReference type="OrthoDB" id="2690199at2"/>
<dbReference type="NCBIfam" id="TIGR02854">
    <property type="entry name" value="spore_II_GA"/>
    <property type="match status" value="1"/>
</dbReference>
<comment type="subunit">
    <text evidence="1">Self-associates. Interacts with SigE. Interacts with SpoIIR.</text>
</comment>
<name>A0A0M0GQI2_9BACI</name>
<feature type="transmembrane region" description="Helical" evidence="3">
    <location>
        <begin position="88"/>
        <end position="110"/>
    </location>
</feature>
<keyword evidence="1" id="KW-0064">Aspartyl protease</keyword>
<evidence type="ECO:0000313" key="5">
    <source>
        <dbReference type="Proteomes" id="UP000037405"/>
    </source>
</evidence>
<dbReference type="RefSeq" id="WP_053427366.1">
    <property type="nucleotide sequence ID" value="NZ_LGUE01000001.1"/>
</dbReference>
<accession>A0A0M0GQI2</accession>
<dbReference type="EC" id="3.4.23.-" evidence="1"/>
<keyword evidence="1 3" id="KW-0472">Membrane</keyword>
<dbReference type="Pfam" id="PF03419">
    <property type="entry name" value="Peptidase_U4"/>
    <property type="match status" value="1"/>
</dbReference>
<keyword evidence="1" id="KW-0749">Sporulation</keyword>
<comment type="caution">
    <text evidence="4">The sequence shown here is derived from an EMBL/GenBank/DDBJ whole genome shotgun (WGS) entry which is preliminary data.</text>
</comment>
<dbReference type="GO" id="GO:0004190">
    <property type="term" value="F:aspartic-type endopeptidase activity"/>
    <property type="evidence" value="ECO:0007669"/>
    <property type="project" value="UniProtKB-KW"/>
</dbReference>